<evidence type="ECO:0000313" key="2">
    <source>
        <dbReference type="EMBL" id="ADG88501.1"/>
    </source>
</evidence>
<sequence>MTHIARTSTADTAAWAGTARPGQEPLPTRPAAVAGREAPAGHRVRRGGAA</sequence>
<dbReference type="EMBL" id="CP001874">
    <property type="protein sequence ID" value="ADG88501.1"/>
    <property type="molecule type" value="Genomic_DNA"/>
</dbReference>
<dbReference type="Proteomes" id="UP000006640">
    <property type="component" value="Chromosome"/>
</dbReference>
<feature type="compositionally biased region" description="Polar residues" evidence="1">
    <location>
        <begin position="1"/>
        <end position="11"/>
    </location>
</feature>
<dbReference type="AlphaFoldDB" id="D6YBE1"/>
<accession>D6YBE1</accession>
<proteinExistence type="predicted"/>
<reference evidence="2 3" key="1">
    <citation type="submission" date="2010-01" db="EMBL/GenBank/DDBJ databases">
        <title>The complete genome of Thermobispora bispora DSM 43833.</title>
        <authorList>
            <consortium name="US DOE Joint Genome Institute (JGI-PGF)"/>
            <person name="Lucas S."/>
            <person name="Copeland A."/>
            <person name="Lapidus A."/>
            <person name="Glavina del Rio T."/>
            <person name="Dalin E."/>
            <person name="Tice H."/>
            <person name="Bruce D."/>
            <person name="Goodwin L."/>
            <person name="Pitluck S."/>
            <person name="Kyrpides N."/>
            <person name="Mavromatis K."/>
            <person name="Ivanova N."/>
            <person name="Mikhailova N."/>
            <person name="Chertkov O."/>
            <person name="Brettin T."/>
            <person name="Detter J.C."/>
            <person name="Han C."/>
            <person name="Larimer F."/>
            <person name="Land M."/>
            <person name="Hauser L."/>
            <person name="Markowitz V."/>
            <person name="Cheng J.-F."/>
            <person name="Hugenholtz P."/>
            <person name="Woyke T."/>
            <person name="Wu D."/>
            <person name="Jando M."/>
            <person name="Schneider S."/>
            <person name="Klenk H.-P."/>
            <person name="Eisen J.A."/>
        </authorList>
    </citation>
    <scope>NUCLEOTIDE SEQUENCE [LARGE SCALE GENOMIC DNA]</scope>
    <source>
        <strain evidence="3">ATCC 19993 / DSM 43833 / CBS 139.67 / JCM 10125 / KCTC 9307 / NBRC 14880 / R51</strain>
    </source>
</reference>
<gene>
    <name evidence="2" type="ordered locus">Tbis_1789</name>
</gene>
<dbReference type="HOGENOM" id="CLU_3123689_0_0_11"/>
<dbReference type="STRING" id="469371.Tbis_1789"/>
<organism evidence="2 3">
    <name type="scientific">Thermobispora bispora (strain ATCC 19993 / DSM 43833 / CBS 139.67 / JCM 10125 / KCTC 9307 / NBRC 14880 / R51)</name>
    <dbReference type="NCBI Taxonomy" id="469371"/>
    <lineage>
        <taxon>Bacteria</taxon>
        <taxon>Bacillati</taxon>
        <taxon>Actinomycetota</taxon>
        <taxon>Actinomycetes</taxon>
        <taxon>Streptosporangiales</taxon>
        <taxon>Streptosporangiaceae</taxon>
        <taxon>Thermobispora</taxon>
    </lineage>
</organism>
<evidence type="ECO:0000313" key="3">
    <source>
        <dbReference type="Proteomes" id="UP000006640"/>
    </source>
</evidence>
<name>D6YBE1_THEBD</name>
<dbReference type="KEGG" id="tbi:Tbis_1789"/>
<keyword evidence="3" id="KW-1185">Reference proteome</keyword>
<protein>
    <submittedName>
        <fullName evidence="2">Uncharacterized protein</fullName>
    </submittedName>
</protein>
<evidence type="ECO:0000256" key="1">
    <source>
        <dbReference type="SAM" id="MobiDB-lite"/>
    </source>
</evidence>
<feature type="region of interest" description="Disordered" evidence="1">
    <location>
        <begin position="1"/>
        <end position="50"/>
    </location>
</feature>